<dbReference type="Pfam" id="PF01467">
    <property type="entry name" value="CTP_transf_like"/>
    <property type="match status" value="1"/>
</dbReference>
<dbReference type="InterPro" id="IPR004821">
    <property type="entry name" value="Cyt_trans-like"/>
</dbReference>
<evidence type="ECO:0000256" key="3">
    <source>
        <dbReference type="ARBA" id="ARBA00009014"/>
    </source>
</evidence>
<proteinExistence type="inferred from homology"/>
<keyword evidence="9 11" id="KW-0520">NAD</keyword>
<evidence type="ECO:0000256" key="1">
    <source>
        <dbReference type="ARBA" id="ARBA00002324"/>
    </source>
</evidence>
<dbReference type="SUPFAM" id="SSF52374">
    <property type="entry name" value="Nucleotidylyl transferase"/>
    <property type="match status" value="1"/>
</dbReference>
<dbReference type="RefSeq" id="WP_188840476.1">
    <property type="nucleotide sequence ID" value="NZ_BMOT01000003.1"/>
</dbReference>
<keyword evidence="6 11" id="KW-0548">Nucleotidyltransferase</keyword>
<dbReference type="NCBIfam" id="NF000840">
    <property type="entry name" value="PRK00071.1-3"/>
    <property type="match status" value="1"/>
</dbReference>
<dbReference type="NCBIfam" id="TIGR00125">
    <property type="entry name" value="cyt_tran_rel"/>
    <property type="match status" value="1"/>
</dbReference>
<evidence type="ECO:0000256" key="7">
    <source>
        <dbReference type="ARBA" id="ARBA00022741"/>
    </source>
</evidence>
<dbReference type="InterPro" id="IPR005248">
    <property type="entry name" value="NadD/NMNAT"/>
</dbReference>
<name>A0ABT0L0W9_9GAMM</name>
<accession>A0ABT0L0W9</accession>
<dbReference type="PANTHER" id="PTHR39321:SF3">
    <property type="entry name" value="PHOSPHOPANTETHEINE ADENYLYLTRANSFERASE"/>
    <property type="match status" value="1"/>
</dbReference>
<comment type="function">
    <text evidence="1 11">Catalyzes the reversible adenylation of nicotinate mononucleotide (NaMN) to nicotinic acid adenine dinucleotide (NaAD).</text>
</comment>
<dbReference type="NCBIfam" id="NF000839">
    <property type="entry name" value="PRK00071.1-1"/>
    <property type="match status" value="1"/>
</dbReference>
<keyword evidence="8 11" id="KW-0067">ATP-binding</keyword>
<evidence type="ECO:0000313" key="13">
    <source>
        <dbReference type="EMBL" id="MCL1117130.1"/>
    </source>
</evidence>
<gene>
    <name evidence="11 13" type="primary">nadD</name>
    <name evidence="13" type="ORF">L2689_07685</name>
</gene>
<comment type="caution">
    <text evidence="13">The sequence shown here is derived from an EMBL/GenBank/DDBJ whole genome shotgun (WGS) entry which is preliminary data.</text>
</comment>
<dbReference type="NCBIfam" id="TIGR00482">
    <property type="entry name" value="nicotinate (nicotinamide) nucleotide adenylyltransferase"/>
    <property type="match status" value="1"/>
</dbReference>
<dbReference type="Gene3D" id="3.40.50.620">
    <property type="entry name" value="HUPs"/>
    <property type="match status" value="1"/>
</dbReference>
<keyword evidence="4 11" id="KW-0662">Pyridine nucleotide biosynthesis</keyword>
<evidence type="ECO:0000256" key="10">
    <source>
        <dbReference type="ARBA" id="ARBA00048721"/>
    </source>
</evidence>
<evidence type="ECO:0000256" key="6">
    <source>
        <dbReference type="ARBA" id="ARBA00022695"/>
    </source>
</evidence>
<organism evidence="13 14">
    <name type="scientific">Shewanella aestuarii</name>
    <dbReference type="NCBI Taxonomy" id="1028752"/>
    <lineage>
        <taxon>Bacteria</taxon>
        <taxon>Pseudomonadati</taxon>
        <taxon>Pseudomonadota</taxon>
        <taxon>Gammaproteobacteria</taxon>
        <taxon>Alteromonadales</taxon>
        <taxon>Shewanellaceae</taxon>
        <taxon>Shewanella</taxon>
    </lineage>
</organism>
<keyword evidence="14" id="KW-1185">Reference proteome</keyword>
<evidence type="ECO:0000313" key="14">
    <source>
        <dbReference type="Proteomes" id="UP001203212"/>
    </source>
</evidence>
<comment type="pathway">
    <text evidence="2 11">Cofactor biosynthesis; NAD(+) biosynthesis; deamido-NAD(+) from nicotinate D-ribonucleotide: step 1/1.</text>
</comment>
<evidence type="ECO:0000259" key="12">
    <source>
        <dbReference type="Pfam" id="PF01467"/>
    </source>
</evidence>
<dbReference type="CDD" id="cd02165">
    <property type="entry name" value="NMNAT"/>
    <property type="match status" value="1"/>
</dbReference>
<dbReference type="PANTHER" id="PTHR39321">
    <property type="entry name" value="NICOTINATE-NUCLEOTIDE ADENYLYLTRANSFERASE-RELATED"/>
    <property type="match status" value="1"/>
</dbReference>
<dbReference type="Proteomes" id="UP001203212">
    <property type="component" value="Unassembled WGS sequence"/>
</dbReference>
<evidence type="ECO:0000256" key="2">
    <source>
        <dbReference type="ARBA" id="ARBA00005019"/>
    </source>
</evidence>
<keyword evidence="5 11" id="KW-0808">Transferase</keyword>
<evidence type="ECO:0000256" key="9">
    <source>
        <dbReference type="ARBA" id="ARBA00023027"/>
    </source>
</evidence>
<dbReference type="EC" id="2.7.7.18" evidence="11"/>
<evidence type="ECO:0000256" key="8">
    <source>
        <dbReference type="ARBA" id="ARBA00022840"/>
    </source>
</evidence>
<keyword evidence="7 11" id="KW-0547">Nucleotide-binding</keyword>
<evidence type="ECO:0000256" key="5">
    <source>
        <dbReference type="ARBA" id="ARBA00022679"/>
    </source>
</evidence>
<evidence type="ECO:0000256" key="11">
    <source>
        <dbReference type="HAMAP-Rule" id="MF_00244"/>
    </source>
</evidence>
<dbReference type="EMBL" id="JAKILK010000003">
    <property type="protein sequence ID" value="MCL1117130.1"/>
    <property type="molecule type" value="Genomic_DNA"/>
</dbReference>
<sequence length="217" mass="25035">MRIGILGGTFDPIHLGHIRPALEIKTQLQLDEVWLMPNHVPPHKQSTNVDSQHRVAMVEQVCLQYSELKLCDIEIKRHTPSYTVVTLQQLTQTYPQHQFYFIMGMDSFINLPSWHLWQQLFELCHIVLCKRPGWHLETSHPMQKILNKKAISSATHLAKSQVSQSHSTFGSIIPVEINLQDISSTQVRKKLQSNEDVSNLIAPCTENYIQQHQLYLP</sequence>
<dbReference type="HAMAP" id="MF_00244">
    <property type="entry name" value="NaMN_adenylyltr"/>
    <property type="match status" value="1"/>
</dbReference>
<comment type="similarity">
    <text evidence="3 11">Belongs to the NadD family.</text>
</comment>
<reference evidence="13 14" key="1">
    <citation type="submission" date="2022-01" db="EMBL/GenBank/DDBJ databases">
        <title>Whole genome-based taxonomy of the Shewanellaceae.</title>
        <authorList>
            <person name="Martin-Rodriguez A.J."/>
        </authorList>
    </citation>
    <scope>NUCLEOTIDE SEQUENCE [LARGE SCALE GENOMIC DNA]</scope>
    <source>
        <strain evidence="13 14">JCM 17801</strain>
    </source>
</reference>
<evidence type="ECO:0000256" key="4">
    <source>
        <dbReference type="ARBA" id="ARBA00022642"/>
    </source>
</evidence>
<dbReference type="InterPro" id="IPR014729">
    <property type="entry name" value="Rossmann-like_a/b/a_fold"/>
</dbReference>
<dbReference type="GO" id="GO:0004515">
    <property type="term" value="F:nicotinate-nucleotide adenylyltransferase activity"/>
    <property type="evidence" value="ECO:0007669"/>
    <property type="project" value="UniProtKB-EC"/>
</dbReference>
<feature type="domain" description="Cytidyltransferase-like" evidence="12">
    <location>
        <begin position="5"/>
        <end position="189"/>
    </location>
</feature>
<protein>
    <recommendedName>
        <fullName evidence="11">Probable nicotinate-nucleotide adenylyltransferase</fullName>
        <ecNumber evidence="11">2.7.7.18</ecNumber>
    </recommendedName>
    <alternativeName>
        <fullName evidence="11">Deamido-NAD(+) diphosphorylase</fullName>
    </alternativeName>
    <alternativeName>
        <fullName evidence="11">Deamido-NAD(+) pyrophosphorylase</fullName>
    </alternativeName>
    <alternativeName>
        <fullName evidence="11">Nicotinate mononucleotide adenylyltransferase</fullName>
        <shortName evidence="11">NaMN adenylyltransferase</shortName>
    </alternativeName>
</protein>
<comment type="catalytic activity">
    <reaction evidence="10 11">
        <text>nicotinate beta-D-ribonucleotide + ATP + H(+) = deamido-NAD(+) + diphosphate</text>
        <dbReference type="Rhea" id="RHEA:22860"/>
        <dbReference type="ChEBI" id="CHEBI:15378"/>
        <dbReference type="ChEBI" id="CHEBI:30616"/>
        <dbReference type="ChEBI" id="CHEBI:33019"/>
        <dbReference type="ChEBI" id="CHEBI:57502"/>
        <dbReference type="ChEBI" id="CHEBI:58437"/>
        <dbReference type="EC" id="2.7.7.18"/>
    </reaction>
</comment>